<dbReference type="Proteomes" id="UP000199679">
    <property type="component" value="Chromosome I"/>
</dbReference>
<reference evidence="1 2" key="1">
    <citation type="submission" date="2016-10" db="EMBL/GenBank/DDBJ databases">
        <authorList>
            <person name="de Groot N.N."/>
        </authorList>
    </citation>
    <scope>NUCLEOTIDE SEQUENCE [LARGE SCALE GENOMIC DNA]</scope>
    <source>
        <strain evidence="1 2">MP1X4</strain>
    </source>
</reference>
<proteinExistence type="predicted"/>
<dbReference type="EMBL" id="LT629740">
    <property type="protein sequence ID" value="SDT55350.1"/>
    <property type="molecule type" value="Genomic_DNA"/>
</dbReference>
<evidence type="ECO:0000313" key="1">
    <source>
        <dbReference type="EMBL" id="SDT55350.1"/>
    </source>
</evidence>
<name>A0A1H2BAL9_MUCMA</name>
<dbReference type="AlphaFoldDB" id="A0A1H2BAL9"/>
<dbReference type="STRING" id="652787.SAMN05216490_4012"/>
<gene>
    <name evidence="1" type="ORF">SAMN05216490_4012</name>
</gene>
<protein>
    <submittedName>
        <fullName evidence="1">Uncharacterized protein</fullName>
    </submittedName>
</protein>
<organism evidence="1 2">
    <name type="scientific">Mucilaginibacter mallensis</name>
    <dbReference type="NCBI Taxonomy" id="652787"/>
    <lineage>
        <taxon>Bacteria</taxon>
        <taxon>Pseudomonadati</taxon>
        <taxon>Bacteroidota</taxon>
        <taxon>Sphingobacteriia</taxon>
        <taxon>Sphingobacteriales</taxon>
        <taxon>Sphingobacteriaceae</taxon>
        <taxon>Mucilaginibacter</taxon>
    </lineage>
</organism>
<accession>A0A1H2BAL9</accession>
<dbReference type="RefSeq" id="WP_091377180.1">
    <property type="nucleotide sequence ID" value="NZ_LT629740.1"/>
</dbReference>
<dbReference type="OrthoDB" id="1550589at2"/>
<evidence type="ECO:0000313" key="2">
    <source>
        <dbReference type="Proteomes" id="UP000199679"/>
    </source>
</evidence>
<sequence>MEYLDEMFDQFSQAFLGEMAGDGDIPYRDKINTTSLNYSLDSLREVDNYLKILHKQSRGISDIEYQNLVVWCGAYIGEVTRRNATLEYHWVHYEEYMKNKSDSLRNAIPLSLTTHAFLLAIDSNYITMPMNKVARWLDEGEANNVYFYASVDISRKK</sequence>
<keyword evidence="2" id="KW-1185">Reference proteome</keyword>